<reference evidence="2" key="1">
    <citation type="journal article" date="2022" name="bioRxiv">
        <title>Sequencing and chromosome-scale assembly of the giantPleurodeles waltlgenome.</title>
        <authorList>
            <person name="Brown T."/>
            <person name="Elewa A."/>
            <person name="Iarovenko S."/>
            <person name="Subramanian E."/>
            <person name="Araus A.J."/>
            <person name="Petzold A."/>
            <person name="Susuki M."/>
            <person name="Suzuki K.-i.T."/>
            <person name="Hayashi T."/>
            <person name="Toyoda A."/>
            <person name="Oliveira C."/>
            <person name="Osipova E."/>
            <person name="Leigh N.D."/>
            <person name="Simon A."/>
            <person name="Yun M.H."/>
        </authorList>
    </citation>
    <scope>NUCLEOTIDE SEQUENCE</scope>
    <source>
        <strain evidence="2">20211129_DDA</strain>
        <tissue evidence="2">Liver</tissue>
    </source>
</reference>
<proteinExistence type="predicted"/>
<protein>
    <submittedName>
        <fullName evidence="2">Uncharacterized protein</fullName>
    </submittedName>
</protein>
<gene>
    <name evidence="2" type="ORF">NDU88_011251</name>
</gene>
<comment type="caution">
    <text evidence="2">The sequence shown here is derived from an EMBL/GenBank/DDBJ whole genome shotgun (WGS) entry which is preliminary data.</text>
</comment>
<feature type="compositionally biased region" description="Gly residues" evidence="1">
    <location>
        <begin position="83"/>
        <end position="100"/>
    </location>
</feature>
<dbReference type="EMBL" id="JANPWB010000011">
    <property type="protein sequence ID" value="KAJ1132950.1"/>
    <property type="molecule type" value="Genomic_DNA"/>
</dbReference>
<evidence type="ECO:0000256" key="1">
    <source>
        <dbReference type="SAM" id="MobiDB-lite"/>
    </source>
</evidence>
<keyword evidence="3" id="KW-1185">Reference proteome</keyword>
<accession>A0AAV7Q4H6</accession>
<name>A0AAV7Q4H6_PLEWA</name>
<dbReference type="AlphaFoldDB" id="A0AAV7Q4H6"/>
<evidence type="ECO:0000313" key="3">
    <source>
        <dbReference type="Proteomes" id="UP001066276"/>
    </source>
</evidence>
<evidence type="ECO:0000313" key="2">
    <source>
        <dbReference type="EMBL" id="KAJ1132950.1"/>
    </source>
</evidence>
<organism evidence="2 3">
    <name type="scientific">Pleurodeles waltl</name>
    <name type="common">Iberian ribbed newt</name>
    <dbReference type="NCBI Taxonomy" id="8319"/>
    <lineage>
        <taxon>Eukaryota</taxon>
        <taxon>Metazoa</taxon>
        <taxon>Chordata</taxon>
        <taxon>Craniata</taxon>
        <taxon>Vertebrata</taxon>
        <taxon>Euteleostomi</taxon>
        <taxon>Amphibia</taxon>
        <taxon>Batrachia</taxon>
        <taxon>Caudata</taxon>
        <taxon>Salamandroidea</taxon>
        <taxon>Salamandridae</taxon>
        <taxon>Pleurodelinae</taxon>
        <taxon>Pleurodeles</taxon>
    </lineage>
</organism>
<feature type="region of interest" description="Disordered" evidence="1">
    <location>
        <begin position="47"/>
        <end position="127"/>
    </location>
</feature>
<dbReference type="Proteomes" id="UP001066276">
    <property type="component" value="Chromosome 7"/>
</dbReference>
<sequence length="127" mass="12985">MDAVPNILVTLGCLRSLSRGATKYLRPHSLVATRPARGTKWRSQLGRLARAETGSGTRPGAAAPDRRGGRGPRLSRARALGAGPCGLGGLRSPGLGGKPWMGGAAIARLPGGPRRPSDLRHGPAGLG</sequence>